<evidence type="ECO:0000313" key="7">
    <source>
        <dbReference type="EMBL" id="WCT14838.1"/>
    </source>
</evidence>
<evidence type="ECO:0000256" key="3">
    <source>
        <dbReference type="ARBA" id="ARBA00023082"/>
    </source>
</evidence>
<evidence type="ECO:0000259" key="6">
    <source>
        <dbReference type="Pfam" id="PF08281"/>
    </source>
</evidence>
<dbReference type="Pfam" id="PF08281">
    <property type="entry name" value="Sigma70_r4_2"/>
    <property type="match status" value="1"/>
</dbReference>
<keyword evidence="3" id="KW-0731">Sigma factor</keyword>
<dbReference type="CDD" id="cd06171">
    <property type="entry name" value="Sigma70_r4"/>
    <property type="match status" value="1"/>
</dbReference>
<dbReference type="InterPro" id="IPR013249">
    <property type="entry name" value="RNA_pol_sigma70_r4_t2"/>
</dbReference>
<dbReference type="RefSeq" id="WP_273633331.1">
    <property type="nucleotide sequence ID" value="NZ_CP117167.1"/>
</dbReference>
<evidence type="ECO:0000256" key="2">
    <source>
        <dbReference type="ARBA" id="ARBA00023015"/>
    </source>
</evidence>
<dbReference type="InterPro" id="IPR013324">
    <property type="entry name" value="RNA_pol_sigma_r3/r4-like"/>
</dbReference>
<feature type="domain" description="RNA polymerase sigma-70 region 2" evidence="5">
    <location>
        <begin position="21"/>
        <end position="86"/>
    </location>
</feature>
<dbReference type="Gene3D" id="1.10.10.10">
    <property type="entry name" value="Winged helix-like DNA-binding domain superfamily/Winged helix DNA-binding domain"/>
    <property type="match status" value="1"/>
</dbReference>
<dbReference type="InterPro" id="IPR014284">
    <property type="entry name" value="RNA_pol_sigma-70_dom"/>
</dbReference>
<dbReference type="NCBIfam" id="TIGR02985">
    <property type="entry name" value="Sig70_bacteroi1"/>
    <property type="match status" value="1"/>
</dbReference>
<accession>A0ABY7TEP4</accession>
<evidence type="ECO:0000259" key="5">
    <source>
        <dbReference type="Pfam" id="PF04542"/>
    </source>
</evidence>
<dbReference type="PANTHER" id="PTHR43133">
    <property type="entry name" value="RNA POLYMERASE ECF-TYPE SIGMA FACTO"/>
    <property type="match status" value="1"/>
</dbReference>
<dbReference type="NCBIfam" id="TIGR02937">
    <property type="entry name" value="sigma70-ECF"/>
    <property type="match status" value="1"/>
</dbReference>
<protein>
    <submittedName>
        <fullName evidence="7">RNA polymerase sigma-70 factor</fullName>
    </submittedName>
</protein>
<proteinExistence type="inferred from homology"/>
<keyword evidence="2" id="KW-0805">Transcription regulation</keyword>
<gene>
    <name evidence="7" type="ORF">PQO05_12910</name>
</gene>
<keyword evidence="8" id="KW-1185">Reference proteome</keyword>
<dbReference type="Proteomes" id="UP001216139">
    <property type="component" value="Chromosome"/>
</dbReference>
<keyword evidence="4" id="KW-0804">Transcription</keyword>
<dbReference type="InterPro" id="IPR013325">
    <property type="entry name" value="RNA_pol_sigma_r2"/>
</dbReference>
<dbReference type="SUPFAM" id="SSF88946">
    <property type="entry name" value="Sigma2 domain of RNA polymerase sigma factors"/>
    <property type="match status" value="1"/>
</dbReference>
<dbReference type="SUPFAM" id="SSF88659">
    <property type="entry name" value="Sigma3 and sigma4 domains of RNA polymerase sigma factors"/>
    <property type="match status" value="1"/>
</dbReference>
<sequence length="188" mass="21937">MNHTSTIVELTSGGEAFDRVYLSNYPALYSYAFTMLADKQLAEEMVHQVFLKMLERNAPITIHTSIKAYLYRAVNNECLNYIKHQKVKQSHQTYTMNTMNHQTETPANKLQFRELEQRLHKAINDLPLQCRIVFQMSRFEELKYAEIATELGISIKTVENQMGKALKRLRAQLADYLPLILWILINLI</sequence>
<evidence type="ECO:0000313" key="8">
    <source>
        <dbReference type="Proteomes" id="UP001216139"/>
    </source>
</evidence>
<dbReference type="InterPro" id="IPR007627">
    <property type="entry name" value="RNA_pol_sigma70_r2"/>
</dbReference>
<comment type="similarity">
    <text evidence="1">Belongs to the sigma-70 factor family. ECF subfamily.</text>
</comment>
<dbReference type="PANTHER" id="PTHR43133:SF46">
    <property type="entry name" value="RNA POLYMERASE SIGMA-70 FACTOR ECF SUBFAMILY"/>
    <property type="match status" value="1"/>
</dbReference>
<name>A0ABY7TEP4_9SPHI</name>
<evidence type="ECO:0000256" key="4">
    <source>
        <dbReference type="ARBA" id="ARBA00023163"/>
    </source>
</evidence>
<dbReference type="InterPro" id="IPR039425">
    <property type="entry name" value="RNA_pol_sigma-70-like"/>
</dbReference>
<dbReference type="Pfam" id="PF04542">
    <property type="entry name" value="Sigma70_r2"/>
    <property type="match status" value="1"/>
</dbReference>
<dbReference type="InterPro" id="IPR014327">
    <property type="entry name" value="RNA_pol_sigma70_bacteroid"/>
</dbReference>
<dbReference type="EMBL" id="CP117167">
    <property type="protein sequence ID" value="WCT14838.1"/>
    <property type="molecule type" value="Genomic_DNA"/>
</dbReference>
<reference evidence="7 8" key="1">
    <citation type="submission" date="2023-02" db="EMBL/GenBank/DDBJ databases">
        <title>Genome sequence of Mucilaginibacter jinjuensis strain KACC 16571.</title>
        <authorList>
            <person name="Kim S."/>
            <person name="Heo J."/>
            <person name="Kwon S.-W."/>
        </authorList>
    </citation>
    <scope>NUCLEOTIDE SEQUENCE [LARGE SCALE GENOMIC DNA]</scope>
    <source>
        <strain evidence="7 8">KACC 16571</strain>
    </source>
</reference>
<feature type="domain" description="RNA polymerase sigma factor 70 region 4 type 2" evidence="6">
    <location>
        <begin position="117"/>
        <end position="169"/>
    </location>
</feature>
<evidence type="ECO:0000256" key="1">
    <source>
        <dbReference type="ARBA" id="ARBA00010641"/>
    </source>
</evidence>
<dbReference type="InterPro" id="IPR036388">
    <property type="entry name" value="WH-like_DNA-bd_sf"/>
</dbReference>
<dbReference type="Gene3D" id="1.10.1740.10">
    <property type="match status" value="1"/>
</dbReference>
<organism evidence="7 8">
    <name type="scientific">Mucilaginibacter jinjuensis</name>
    <dbReference type="NCBI Taxonomy" id="1176721"/>
    <lineage>
        <taxon>Bacteria</taxon>
        <taxon>Pseudomonadati</taxon>
        <taxon>Bacteroidota</taxon>
        <taxon>Sphingobacteriia</taxon>
        <taxon>Sphingobacteriales</taxon>
        <taxon>Sphingobacteriaceae</taxon>
        <taxon>Mucilaginibacter</taxon>
    </lineage>
</organism>